<dbReference type="RefSeq" id="WP_282198397.1">
    <property type="nucleotide sequence ID" value="NZ_BOQE01000001.1"/>
</dbReference>
<comment type="caution">
    <text evidence="2">The sequence shown here is derived from an EMBL/GenBank/DDBJ whole genome shotgun (WGS) entry which is preliminary data.</text>
</comment>
<dbReference type="Proteomes" id="UP001057291">
    <property type="component" value="Unassembled WGS sequence"/>
</dbReference>
<protein>
    <submittedName>
        <fullName evidence="2">Membrane protein</fullName>
    </submittedName>
</protein>
<accession>A0AAV4LBD7</accession>
<dbReference type="PIRSF" id="PIRSF021441">
    <property type="entry name" value="DUF1453"/>
    <property type="match status" value="1"/>
</dbReference>
<name>A0AAV4LBD7_9BACL</name>
<dbReference type="InterPro" id="IPR031306">
    <property type="entry name" value="CcdC"/>
</dbReference>
<gene>
    <name evidence="2" type="ORF">DNHGIG_07210</name>
</gene>
<organism evidence="2 3">
    <name type="scientific">Collibacillus ludicampi</name>
    <dbReference type="NCBI Taxonomy" id="2771369"/>
    <lineage>
        <taxon>Bacteria</taxon>
        <taxon>Bacillati</taxon>
        <taxon>Bacillota</taxon>
        <taxon>Bacilli</taxon>
        <taxon>Bacillales</taxon>
        <taxon>Alicyclobacillaceae</taxon>
        <taxon>Collibacillus</taxon>
    </lineage>
</organism>
<dbReference type="EMBL" id="BOQE01000001">
    <property type="protein sequence ID" value="GIM45172.1"/>
    <property type="molecule type" value="Genomic_DNA"/>
</dbReference>
<evidence type="ECO:0000256" key="1">
    <source>
        <dbReference type="SAM" id="Phobius"/>
    </source>
</evidence>
<keyword evidence="1" id="KW-0812">Transmembrane</keyword>
<keyword evidence="1" id="KW-0472">Membrane</keyword>
<feature type="transmembrane region" description="Helical" evidence="1">
    <location>
        <begin position="64"/>
        <end position="82"/>
    </location>
</feature>
<feature type="transmembrane region" description="Helical" evidence="1">
    <location>
        <begin position="12"/>
        <end position="29"/>
    </location>
</feature>
<dbReference type="PANTHER" id="PTHR39164">
    <property type="entry name" value="PROTEIN CCDC"/>
    <property type="match status" value="1"/>
</dbReference>
<dbReference type="AlphaFoldDB" id="A0AAV4LBD7"/>
<evidence type="ECO:0000313" key="2">
    <source>
        <dbReference type="EMBL" id="GIM45172.1"/>
    </source>
</evidence>
<feature type="transmembrane region" description="Helical" evidence="1">
    <location>
        <begin position="41"/>
        <end position="58"/>
    </location>
</feature>
<keyword evidence="3" id="KW-1185">Reference proteome</keyword>
<reference evidence="2" key="1">
    <citation type="journal article" date="2023" name="Int. J. Syst. Evol. Microbiol.">
        <title>Collibacillus ludicampi gen. nov., sp. nov., a new soil bacterium of the family Alicyclobacillaceae.</title>
        <authorList>
            <person name="Jojima T."/>
            <person name="Ioku Y."/>
            <person name="Fukuta Y."/>
            <person name="Shirasaka N."/>
            <person name="Matsumura Y."/>
            <person name="Mori M."/>
        </authorList>
    </citation>
    <scope>NUCLEOTIDE SEQUENCE</scope>
    <source>
        <strain evidence="2">TP075</strain>
    </source>
</reference>
<dbReference type="PANTHER" id="PTHR39164:SF1">
    <property type="entry name" value="PROTEIN CCDC"/>
    <property type="match status" value="1"/>
</dbReference>
<feature type="transmembrane region" description="Helical" evidence="1">
    <location>
        <begin position="102"/>
        <end position="120"/>
    </location>
</feature>
<proteinExistence type="predicted"/>
<keyword evidence="1" id="KW-1133">Transmembrane helix</keyword>
<dbReference type="InterPro" id="IPR058247">
    <property type="entry name" value="DUF1453"/>
</dbReference>
<feature type="transmembrane region" description="Helical" evidence="1">
    <location>
        <begin position="126"/>
        <end position="147"/>
    </location>
</feature>
<dbReference type="Pfam" id="PF07301">
    <property type="entry name" value="DUF1453"/>
    <property type="match status" value="1"/>
</dbReference>
<evidence type="ECO:0000313" key="3">
    <source>
        <dbReference type="Proteomes" id="UP001057291"/>
    </source>
</evidence>
<sequence length="161" mass="18093">MPYTGTTNMQWISTLVAIGMALLVIGIRMRAAKKPTSLRKILIPPLGMSTGFLMFISPEFRVPITYAFIALLVGILFSYPLIATSQMQVIDGAVYLKRSKMFPLILLGLLALRIALRGFVEEFVNLQQTGALFFILAFGMIVPWRIAMYKRYKKLQNEVGV</sequence>